<feature type="compositionally biased region" description="Polar residues" evidence="1">
    <location>
        <begin position="50"/>
        <end position="60"/>
    </location>
</feature>
<sequence length="97" mass="11230">MITTNNSVRPTVSIHHVRKKVIKENEEKGRWKPECARKNNGKHSLERTKNISIAAQNDPTSHQTLRQMITICPYLPLLTKMCCHTKSLSSRKTDWSF</sequence>
<feature type="compositionally biased region" description="Basic and acidic residues" evidence="1">
    <location>
        <begin position="28"/>
        <end position="49"/>
    </location>
</feature>
<proteinExistence type="predicted"/>
<comment type="caution">
    <text evidence="2">The sequence shown here is derived from an EMBL/GenBank/DDBJ whole genome shotgun (WGS) entry which is preliminary data.</text>
</comment>
<dbReference type="Proteomes" id="UP000887116">
    <property type="component" value="Unassembled WGS sequence"/>
</dbReference>
<organism evidence="2 3">
    <name type="scientific">Trichonephila clavata</name>
    <name type="common">Joro spider</name>
    <name type="synonym">Nephila clavata</name>
    <dbReference type="NCBI Taxonomy" id="2740835"/>
    <lineage>
        <taxon>Eukaryota</taxon>
        <taxon>Metazoa</taxon>
        <taxon>Ecdysozoa</taxon>
        <taxon>Arthropoda</taxon>
        <taxon>Chelicerata</taxon>
        <taxon>Arachnida</taxon>
        <taxon>Araneae</taxon>
        <taxon>Araneomorphae</taxon>
        <taxon>Entelegynae</taxon>
        <taxon>Araneoidea</taxon>
        <taxon>Nephilidae</taxon>
        <taxon>Trichonephila</taxon>
    </lineage>
</organism>
<evidence type="ECO:0000313" key="3">
    <source>
        <dbReference type="Proteomes" id="UP000887116"/>
    </source>
</evidence>
<keyword evidence="3" id="KW-1185">Reference proteome</keyword>
<accession>A0A8X6H2D7</accession>
<protein>
    <submittedName>
        <fullName evidence="2">Uncharacterized protein</fullName>
    </submittedName>
</protein>
<name>A0A8X6H2D7_TRICU</name>
<reference evidence="2" key="1">
    <citation type="submission" date="2020-07" db="EMBL/GenBank/DDBJ databases">
        <title>Multicomponent nature underlies the extraordinary mechanical properties of spider dragline silk.</title>
        <authorList>
            <person name="Kono N."/>
            <person name="Nakamura H."/>
            <person name="Mori M."/>
            <person name="Yoshida Y."/>
            <person name="Ohtoshi R."/>
            <person name="Malay A.D."/>
            <person name="Moran D.A.P."/>
            <person name="Tomita M."/>
            <person name="Numata K."/>
            <person name="Arakawa K."/>
        </authorList>
    </citation>
    <scope>NUCLEOTIDE SEQUENCE</scope>
</reference>
<dbReference type="EMBL" id="BMAO01027292">
    <property type="protein sequence ID" value="GFR15748.1"/>
    <property type="molecule type" value="Genomic_DNA"/>
</dbReference>
<evidence type="ECO:0000313" key="2">
    <source>
        <dbReference type="EMBL" id="GFR15748.1"/>
    </source>
</evidence>
<feature type="region of interest" description="Disordered" evidence="1">
    <location>
        <begin position="28"/>
        <end position="60"/>
    </location>
</feature>
<evidence type="ECO:0000256" key="1">
    <source>
        <dbReference type="SAM" id="MobiDB-lite"/>
    </source>
</evidence>
<gene>
    <name evidence="2" type="ORF">TNCT_11031</name>
</gene>
<dbReference type="AlphaFoldDB" id="A0A8X6H2D7"/>